<gene>
    <name evidence="3" type="ORF">LSG31_16545</name>
</gene>
<proteinExistence type="predicted"/>
<dbReference type="PRINTS" id="PR00744">
    <property type="entry name" value="GLHYDRLASE37"/>
</dbReference>
<evidence type="ECO:0000313" key="3">
    <source>
        <dbReference type="EMBL" id="UOF89487.1"/>
    </source>
</evidence>
<dbReference type="InterPro" id="IPR008928">
    <property type="entry name" value="6-hairpin_glycosidase_sf"/>
</dbReference>
<sequence length="416" mass="49522">MYFDLPQIRVQCSDRTIEKTLLHIHQFWKYLIKTAPPYTKNELFYLPHSYVVPGGVFQQLFYWDSYFMILGLKISKLHSLARGIVENFLYEIKTFGIIPNSSELAHLSRSQPPFLTSMIQEVWEGDLEWLRYAYEWAKVEYENVWMDANTHFHQEIGLNRYYDRLESLLKVKGESYLYFSDTYFSERFWQERVEAESGWDYTGRFYRQCGNVIPVDLNSLLYKYETDFSYLSKILHLENEVVFWKNRASKRKKLMDQYLWNQELGMYLDYNFVTKQQYRYFSLATFYPLWASVASPQQAAKIRKHISLFLCAGGMVTSTVPSGFQWDYPNGWAPLQWIVIQGLKNYGYLEESLQIAKRWIRLCTHVFLKHGKLYEKYNVVDFNIQAVGRYPLQEGFGWTNGIYEKIAVDILGCIVQ</sequence>
<dbReference type="InterPro" id="IPR012341">
    <property type="entry name" value="6hp_glycosidase-like_sf"/>
</dbReference>
<dbReference type="SUPFAM" id="SSF48208">
    <property type="entry name" value="Six-hairpin glycosidases"/>
    <property type="match status" value="1"/>
</dbReference>
<dbReference type="Proteomes" id="UP000830167">
    <property type="component" value="Chromosome"/>
</dbReference>
<dbReference type="PROSITE" id="PS00928">
    <property type="entry name" value="TREHALASE_2"/>
    <property type="match status" value="1"/>
</dbReference>
<accession>A0ABY4CG36</accession>
<dbReference type="InterPro" id="IPR018232">
    <property type="entry name" value="Glyco_hydro_37_CS"/>
</dbReference>
<keyword evidence="1" id="KW-0378">Hydrolase</keyword>
<keyword evidence="4" id="KW-1185">Reference proteome</keyword>
<keyword evidence="2" id="KW-0326">Glycosidase</keyword>
<name>A0ABY4CG36_9BACL</name>
<dbReference type="PANTHER" id="PTHR23403:SF6">
    <property type="entry name" value="CYTOSOLIC NEUTRAL TREHALASE-RELATED"/>
    <property type="match status" value="1"/>
</dbReference>
<protein>
    <submittedName>
        <fullName evidence="3">Alpha,alpha-trehalase</fullName>
    </submittedName>
</protein>
<evidence type="ECO:0000256" key="2">
    <source>
        <dbReference type="ARBA" id="ARBA00023295"/>
    </source>
</evidence>
<dbReference type="EMBL" id="CP089291">
    <property type="protein sequence ID" value="UOF89487.1"/>
    <property type="molecule type" value="Genomic_DNA"/>
</dbReference>
<dbReference type="PANTHER" id="PTHR23403">
    <property type="entry name" value="TREHALASE"/>
    <property type="match status" value="1"/>
</dbReference>
<evidence type="ECO:0000256" key="1">
    <source>
        <dbReference type="ARBA" id="ARBA00022801"/>
    </source>
</evidence>
<organism evidence="3 4">
    <name type="scientific">Fodinisporobacter ferrooxydans</name>
    <dbReference type="NCBI Taxonomy" id="2901836"/>
    <lineage>
        <taxon>Bacteria</taxon>
        <taxon>Bacillati</taxon>
        <taxon>Bacillota</taxon>
        <taxon>Bacilli</taxon>
        <taxon>Bacillales</taxon>
        <taxon>Alicyclobacillaceae</taxon>
        <taxon>Fodinisporobacter</taxon>
    </lineage>
</organism>
<dbReference type="Gene3D" id="1.50.10.10">
    <property type="match status" value="1"/>
</dbReference>
<reference evidence="3" key="1">
    <citation type="submission" date="2021-12" db="EMBL/GenBank/DDBJ databases">
        <title>Alicyclobacillaceae gen. nov., sp. nov., isolated from chalcocite enrichment system.</title>
        <authorList>
            <person name="Jiang Z."/>
        </authorList>
    </citation>
    <scope>NUCLEOTIDE SEQUENCE</scope>
    <source>
        <strain evidence="3">MYW30-H2</strain>
    </source>
</reference>
<evidence type="ECO:0000313" key="4">
    <source>
        <dbReference type="Proteomes" id="UP000830167"/>
    </source>
</evidence>
<dbReference type="Pfam" id="PF01204">
    <property type="entry name" value="Trehalase"/>
    <property type="match status" value="1"/>
</dbReference>
<dbReference type="InterPro" id="IPR001661">
    <property type="entry name" value="Glyco_hydro_37"/>
</dbReference>